<evidence type="ECO:0000313" key="2">
    <source>
        <dbReference type="EMBL" id="KAK7312669.1"/>
    </source>
</evidence>
<protein>
    <submittedName>
        <fullName evidence="1">Uncharacterized protein</fullName>
    </submittedName>
</protein>
<dbReference type="EMBL" id="JAYMYQ010000009">
    <property type="protein sequence ID" value="KAK7312668.1"/>
    <property type="molecule type" value="Genomic_DNA"/>
</dbReference>
<accession>A0AAN9K9J4</accession>
<comment type="caution">
    <text evidence="1">The sequence shown here is derived from an EMBL/GenBank/DDBJ whole genome shotgun (WGS) entry which is preliminary data.</text>
</comment>
<reference evidence="1 3" key="1">
    <citation type="submission" date="2024-01" db="EMBL/GenBank/DDBJ databases">
        <title>The genomes of 5 underutilized Papilionoideae crops provide insights into root nodulation and disease resistanc.</title>
        <authorList>
            <person name="Jiang F."/>
        </authorList>
    </citation>
    <scope>NUCLEOTIDE SEQUENCE [LARGE SCALE GENOMIC DNA]</scope>
    <source>
        <strain evidence="1">LVBAO_FW01</strain>
        <tissue evidence="1">Leaves</tissue>
    </source>
</reference>
<dbReference type="Proteomes" id="UP001367508">
    <property type="component" value="Unassembled WGS sequence"/>
</dbReference>
<dbReference type="EMBL" id="JAYMYQ010000009">
    <property type="protein sequence ID" value="KAK7312669.1"/>
    <property type="molecule type" value="Genomic_DNA"/>
</dbReference>
<proteinExistence type="predicted"/>
<organism evidence="1 3">
    <name type="scientific">Canavalia gladiata</name>
    <name type="common">Sword bean</name>
    <name type="synonym">Dolichos gladiatus</name>
    <dbReference type="NCBI Taxonomy" id="3824"/>
    <lineage>
        <taxon>Eukaryota</taxon>
        <taxon>Viridiplantae</taxon>
        <taxon>Streptophyta</taxon>
        <taxon>Embryophyta</taxon>
        <taxon>Tracheophyta</taxon>
        <taxon>Spermatophyta</taxon>
        <taxon>Magnoliopsida</taxon>
        <taxon>eudicotyledons</taxon>
        <taxon>Gunneridae</taxon>
        <taxon>Pentapetalae</taxon>
        <taxon>rosids</taxon>
        <taxon>fabids</taxon>
        <taxon>Fabales</taxon>
        <taxon>Fabaceae</taxon>
        <taxon>Papilionoideae</taxon>
        <taxon>50 kb inversion clade</taxon>
        <taxon>NPAAA clade</taxon>
        <taxon>indigoferoid/millettioid clade</taxon>
        <taxon>Phaseoleae</taxon>
        <taxon>Canavalia</taxon>
    </lineage>
</organism>
<keyword evidence="3" id="KW-1185">Reference proteome</keyword>
<evidence type="ECO:0000313" key="3">
    <source>
        <dbReference type="Proteomes" id="UP001367508"/>
    </source>
</evidence>
<sequence>MRGLARNSVSGLEGDPVVPKLISSISVELLVRPLGLAYCSRLHRLPILRFSSQTGHRESEIQYSSKGPLIPDAEEFNLGLGMSIRELQDKAPMYSSCNKEDLVSDLVPVSSSG</sequence>
<dbReference type="AlphaFoldDB" id="A0AAN9K9J4"/>
<name>A0AAN9K9J4_CANGL</name>
<gene>
    <name evidence="1" type="ORF">VNO77_36721</name>
    <name evidence="2" type="ORF">VNO77_36723</name>
</gene>
<evidence type="ECO:0000313" key="1">
    <source>
        <dbReference type="EMBL" id="KAK7312668.1"/>
    </source>
</evidence>